<organism evidence="3">
    <name type="scientific">Actinomyces succiniciruminis</name>
    <dbReference type="NCBI Taxonomy" id="1522002"/>
    <lineage>
        <taxon>Bacteria</taxon>
        <taxon>Bacillati</taxon>
        <taxon>Actinomycetota</taxon>
        <taxon>Actinomycetes</taxon>
        <taxon>Actinomycetales</taxon>
        <taxon>Actinomycetaceae</taxon>
        <taxon>Actinomyces</taxon>
    </lineage>
</organism>
<feature type="region of interest" description="Disordered" evidence="1">
    <location>
        <begin position="123"/>
        <end position="144"/>
    </location>
</feature>
<feature type="compositionally biased region" description="Basic and acidic residues" evidence="1">
    <location>
        <begin position="123"/>
        <end position="143"/>
    </location>
</feature>
<gene>
    <name evidence="3" type="ORF">AAM4_2624</name>
</gene>
<dbReference type="CDD" id="cd18809">
    <property type="entry name" value="SF1_C_RecD"/>
    <property type="match status" value="1"/>
</dbReference>
<dbReference type="Pfam" id="PF13604">
    <property type="entry name" value="AAA_30"/>
    <property type="match status" value="1"/>
</dbReference>
<dbReference type="Gene3D" id="2.30.30.940">
    <property type="match status" value="1"/>
</dbReference>
<accession>A0A1L7RK90</accession>
<name>A0A1L7RK90_9ACTO</name>
<dbReference type="CDD" id="cd17933">
    <property type="entry name" value="DEXSc_RecD-like"/>
    <property type="match status" value="1"/>
</dbReference>
<proteinExistence type="predicted"/>
<feature type="region of interest" description="Disordered" evidence="1">
    <location>
        <begin position="373"/>
        <end position="398"/>
    </location>
</feature>
<dbReference type="EMBL" id="LK995540">
    <property type="protein sequence ID" value="CED92456.1"/>
    <property type="molecule type" value="Genomic_DNA"/>
</dbReference>
<feature type="domain" description="TrwC relaxase" evidence="2">
    <location>
        <begin position="19"/>
        <end position="368"/>
    </location>
</feature>
<dbReference type="PANTHER" id="PTHR43788">
    <property type="entry name" value="DNA2/NAM7 HELICASE FAMILY MEMBER"/>
    <property type="match status" value="1"/>
</dbReference>
<dbReference type="NCBIfam" id="NF041492">
    <property type="entry name" value="MobF"/>
    <property type="match status" value="1"/>
</dbReference>
<evidence type="ECO:0000256" key="1">
    <source>
        <dbReference type="SAM" id="MobiDB-lite"/>
    </source>
</evidence>
<feature type="compositionally biased region" description="Pro residues" evidence="1">
    <location>
        <begin position="1191"/>
        <end position="1202"/>
    </location>
</feature>
<dbReference type="AlphaFoldDB" id="A0A1L7RK90"/>
<evidence type="ECO:0000259" key="2">
    <source>
        <dbReference type="Pfam" id="PF08751"/>
    </source>
</evidence>
<reference evidence="3" key="1">
    <citation type="submission" date="2014-07" db="EMBL/GenBank/DDBJ databases">
        <authorList>
            <person name="Zhang J.E."/>
            <person name="Yang H."/>
            <person name="Guo J."/>
            <person name="Deng Z."/>
            <person name="Luo H."/>
            <person name="Luo M."/>
            <person name="Zhao B."/>
        </authorList>
    </citation>
    <scope>NUCLEOTIDE SEQUENCE</scope>
    <source>
        <strain evidence="3">AM4</strain>
    </source>
</reference>
<dbReference type="InterPro" id="IPR027417">
    <property type="entry name" value="P-loop_NTPase"/>
</dbReference>
<protein>
    <submittedName>
        <fullName evidence="3">Conjugal transfer protein TraA</fullName>
    </submittedName>
</protein>
<feature type="compositionally biased region" description="Basic and acidic residues" evidence="1">
    <location>
        <begin position="1179"/>
        <end position="1190"/>
    </location>
</feature>
<feature type="region of interest" description="Disordered" evidence="1">
    <location>
        <begin position="1179"/>
        <end position="1202"/>
    </location>
</feature>
<dbReference type="Pfam" id="PF08751">
    <property type="entry name" value="TrwC"/>
    <property type="match status" value="1"/>
</dbReference>
<dbReference type="Gene3D" id="3.40.50.300">
    <property type="entry name" value="P-loop containing nucleotide triphosphate hydrolases"/>
    <property type="match status" value="2"/>
</dbReference>
<sequence length="1202" mass="129958">MITMRQLYDRGRPGQSIVDYLVDSVADGPGAQPAAAYGSSRYYTDGGTPPGRWVGTGIAGLGDDPTENNPMPAKLKPGDIVSAEQLRALVEKGRDPLTEKPLGRAFPKHLTAQERADILRRELPKNLTEQEREARERQIDRSTSKAAAARAVHAFDHTFAPPKSVSVLWALGDQGIREQVEAAHHEAIAKTVQVMEADTIRTRIGAGGVSQELTIGMVAAAFDHWDSRAGDPHLHTHLVIANRVQAAEDGKWRTLDSNGALFPSIVALSEAYDNYLMDSLSARLGVSFSARTLSRTGRTQYQIDGISNELIEEFSQRHAAIDAAREQEDGDASGHWDADRKAWADTRMAKEHRPLSQLTEDWRRRAVEVAGPDPLRGVVGRPRQVPGTPAGWPGMLPPAARSGDVTDQRIEEMADHVVNVLQGSRPSWSDWNIRAEAERTLRFIRCATPADRDALRARLCEAATAKCVRIDRVDRAHTPARWRRPDGTSRFEREHSALWVTQDLLDAEDYLLRASQAAGAPAIPGARAAVAAWRSQDGKQLLPDQAAAVAKVLSSTHPVDVLIGPAGSGKTTAMAALADTWQAHYGQVVGLATSAAAADVLGQSLGIETANTAQWLVAQQHGAAPLRAGQLVIVDEASMAATLPLAEIVSRASSAGARVLLVGDPDQLGAVQAGGAFGMITRHHDNPATLTAVHRFADAWQAQASLLLRAGDASVLRAYDEHGCVTSGEREEVIEGVYRAWRDDVDAGIDSIMIAADNNTVSELNERARADLKAAGKVGGREVVLHDKTHGSAGDRIVTRRNAHHLGVGNHRVHNGAAWDVVAARTDGSLLVTPAGDPSAQAISLPAAYVAADVELGYATTVHRSQGRTVDRAHAIVDSTLTRQGLYVAMTRARGANLAHVVVDDPQPDTADIHDVGSSTPTDALAVMAEILRRDGADRTARESAAEANERANTVRQLANEYDTITSGDGGHVRDDKRWDQRLPRVIPQAQHEQLRKDPHYEALLELMQARDGGQFDLGDLVPALLAEAPLDPDRPVQDLADRIIANTPMSEETGGGTYIAGLIQPGWARTPDAQRALNERADRINARAAHVLATALRERQPWTRALGVPPNDPRRRAAWLQAATAVAAYRDLYGITDGTLDDSPHMDPLGVRPISGEQETKFQANRRQIATWRLAEARRIADEATRPDTDPAPTPDQRPEM</sequence>
<evidence type="ECO:0000313" key="3">
    <source>
        <dbReference type="EMBL" id="CED92456.1"/>
    </source>
</evidence>
<dbReference type="InterPro" id="IPR050534">
    <property type="entry name" value="Coronavir_polyprotein_1ab"/>
</dbReference>
<dbReference type="SUPFAM" id="SSF52540">
    <property type="entry name" value="P-loop containing nucleoside triphosphate hydrolases"/>
    <property type="match status" value="2"/>
</dbReference>
<dbReference type="InterPro" id="IPR014862">
    <property type="entry name" value="TrwC"/>
</dbReference>
<dbReference type="SUPFAM" id="SSF55464">
    <property type="entry name" value="Origin of replication-binding domain, RBD-like"/>
    <property type="match status" value="1"/>
</dbReference>